<proteinExistence type="predicted"/>
<name>A0ABQ8TBN1_PERAM</name>
<dbReference type="PROSITE" id="PS51378">
    <property type="entry name" value="INVERT_DEFENSINS"/>
    <property type="match status" value="1"/>
</dbReference>
<reference evidence="4 5" key="1">
    <citation type="journal article" date="2022" name="Allergy">
        <title>Genome assembly and annotation of Periplaneta americana reveal a comprehensive cockroach allergen profile.</title>
        <authorList>
            <person name="Wang L."/>
            <person name="Xiong Q."/>
            <person name="Saelim N."/>
            <person name="Wang L."/>
            <person name="Nong W."/>
            <person name="Wan A.T."/>
            <person name="Shi M."/>
            <person name="Liu X."/>
            <person name="Cao Q."/>
            <person name="Hui J.H.L."/>
            <person name="Sookrung N."/>
            <person name="Leung T.F."/>
            <person name="Tungtrongchitr A."/>
            <person name="Tsui S.K.W."/>
        </authorList>
    </citation>
    <scope>NUCLEOTIDE SEQUENCE [LARGE SCALE GENOMIC DNA]</scope>
    <source>
        <strain evidence="4">PWHHKU_190912</strain>
    </source>
</reference>
<feature type="domain" description="Invertebrate defensins family profile" evidence="3">
    <location>
        <begin position="565"/>
        <end position="607"/>
    </location>
</feature>
<evidence type="ECO:0000259" key="3">
    <source>
        <dbReference type="PROSITE" id="PS51378"/>
    </source>
</evidence>
<dbReference type="InterPro" id="IPR036574">
    <property type="entry name" value="Scorpion_toxin-like_sf"/>
</dbReference>
<protein>
    <recommendedName>
        <fullName evidence="3">Invertebrate defensins family profile domain-containing protein</fullName>
    </recommendedName>
</protein>
<dbReference type="SUPFAM" id="SSF56219">
    <property type="entry name" value="DNase I-like"/>
    <property type="match status" value="1"/>
</dbReference>
<feature type="compositionally biased region" description="Basic and acidic residues" evidence="2">
    <location>
        <begin position="519"/>
        <end position="531"/>
    </location>
</feature>
<accession>A0ABQ8TBN1</accession>
<dbReference type="Pfam" id="PF01097">
    <property type="entry name" value="Defensin_2"/>
    <property type="match status" value="1"/>
</dbReference>
<dbReference type="PANTHER" id="PTHR33273:SF2">
    <property type="entry name" value="ENDONUCLEASE_EXONUCLEASE_PHOSPHATASE DOMAIN-CONTAINING PROTEIN"/>
    <property type="match status" value="1"/>
</dbReference>
<evidence type="ECO:0000256" key="1">
    <source>
        <dbReference type="ARBA" id="ARBA00023157"/>
    </source>
</evidence>
<keyword evidence="1" id="KW-1015">Disulfide bond</keyword>
<comment type="caution">
    <text evidence="4">The sequence shown here is derived from an EMBL/GenBank/DDBJ whole genome shotgun (WGS) entry which is preliminary data.</text>
</comment>
<dbReference type="InterPro" id="IPR001542">
    <property type="entry name" value="Defensin_invertebrate/fungal"/>
</dbReference>
<keyword evidence="5" id="KW-1185">Reference proteome</keyword>
<feature type="compositionally biased region" description="Polar residues" evidence="2">
    <location>
        <begin position="507"/>
        <end position="517"/>
    </location>
</feature>
<feature type="region of interest" description="Disordered" evidence="2">
    <location>
        <begin position="494"/>
        <end position="531"/>
    </location>
</feature>
<evidence type="ECO:0000313" key="5">
    <source>
        <dbReference type="Proteomes" id="UP001148838"/>
    </source>
</evidence>
<organism evidence="4 5">
    <name type="scientific">Periplaneta americana</name>
    <name type="common">American cockroach</name>
    <name type="synonym">Blatta americana</name>
    <dbReference type="NCBI Taxonomy" id="6978"/>
    <lineage>
        <taxon>Eukaryota</taxon>
        <taxon>Metazoa</taxon>
        <taxon>Ecdysozoa</taxon>
        <taxon>Arthropoda</taxon>
        <taxon>Hexapoda</taxon>
        <taxon>Insecta</taxon>
        <taxon>Pterygota</taxon>
        <taxon>Neoptera</taxon>
        <taxon>Polyneoptera</taxon>
        <taxon>Dictyoptera</taxon>
        <taxon>Blattodea</taxon>
        <taxon>Blattoidea</taxon>
        <taxon>Blattidae</taxon>
        <taxon>Blattinae</taxon>
        <taxon>Periplaneta</taxon>
    </lineage>
</organism>
<dbReference type="SUPFAM" id="SSF57095">
    <property type="entry name" value="Scorpion toxin-like"/>
    <property type="match status" value="1"/>
</dbReference>
<evidence type="ECO:0000256" key="2">
    <source>
        <dbReference type="SAM" id="MobiDB-lite"/>
    </source>
</evidence>
<dbReference type="Gene3D" id="3.30.30.10">
    <property type="entry name" value="Knottin, scorpion toxin-like"/>
    <property type="match status" value="1"/>
</dbReference>
<dbReference type="EMBL" id="JAJSOF020000013">
    <property type="protein sequence ID" value="KAJ4443359.1"/>
    <property type="molecule type" value="Genomic_DNA"/>
</dbReference>
<sequence>MANIIIFQQNLHRSLAPTQELIQNAGLEPDSGNIKLLCIQEPYTVENAVRGLGSGFNIHAHSKLDQRIRAAIATTHTNLLTFLQFCTPDCVVVCVNWRNTQTLYNIYIDPFCEFENALRHLELVWKDLGNSPLLIIGDINAKHRIWGSTVTDNRGKMFYDFCCAHRLQILNDGIKPTYHQANSESFVDLSICTAKLLPFISEWQEEIKSFAVDVTRRIIAICEVHLPKLSQNKYCQKKVKNHWWSPQLTALRNRLLAAQKISMRSTQIDISNIIQFNKTAIYMIAIKSAKINSWKNYCSSQSLNPWGKIYKFIKKPENLNSTPTKIETDTGFTTTPLDTANALADAFFPKDTNDDISQATIREDSCHAPNTPNDKVFCLEEVDRIIYRQNDNKGPGNDALSADTIKHVGYTKPTHNYCQTYSTNACNILCSQAAGKSPRSKLSLSKVDRRTTQPKACALSVWYLLWLAGYIAKNKKDILFPNIPSAIRPVPHGPDIPVPLPPESDTLRSASSSTETESPVDHTYEPGNTGDDRCYNQNTHSIFGRANVNGRKAAAKMQDHIITKRATCDLFSFLGMNHTLCAAHCIMKRRGFRGGYCTKKATASKSDGIRVNSNAPPSPCHVLHPP</sequence>
<dbReference type="Pfam" id="PF14529">
    <property type="entry name" value="Exo_endo_phos_2"/>
    <property type="match status" value="1"/>
</dbReference>
<gene>
    <name evidence="4" type="ORF">ANN_05027</name>
</gene>
<dbReference type="CDD" id="cd21806">
    <property type="entry name" value="DEFL_defensin-like"/>
    <property type="match status" value="1"/>
</dbReference>
<dbReference type="Proteomes" id="UP001148838">
    <property type="component" value="Unassembled WGS sequence"/>
</dbReference>
<evidence type="ECO:0000313" key="4">
    <source>
        <dbReference type="EMBL" id="KAJ4443359.1"/>
    </source>
</evidence>
<dbReference type="InterPro" id="IPR005135">
    <property type="entry name" value="Endo/exonuclease/phosphatase"/>
</dbReference>
<dbReference type="InterPro" id="IPR036691">
    <property type="entry name" value="Endo/exonu/phosph_ase_sf"/>
</dbReference>
<dbReference type="Gene3D" id="3.60.10.10">
    <property type="entry name" value="Endonuclease/exonuclease/phosphatase"/>
    <property type="match status" value="1"/>
</dbReference>
<dbReference type="PANTHER" id="PTHR33273">
    <property type="entry name" value="DOMAIN-CONTAINING PROTEIN, PUTATIVE-RELATED"/>
    <property type="match status" value="1"/>
</dbReference>